<gene>
    <name evidence="5" type="ORF">EOE65_11010</name>
</gene>
<keyword evidence="2 4" id="KW-0479">Metal-binding</keyword>
<evidence type="ECO:0000313" key="6">
    <source>
        <dbReference type="Proteomes" id="UP000282818"/>
    </source>
</evidence>
<keyword evidence="6" id="KW-1185">Reference proteome</keyword>
<dbReference type="InterPro" id="IPR032466">
    <property type="entry name" value="Metal_Hydrolase"/>
</dbReference>
<feature type="binding site" evidence="4">
    <location>
        <position position="151"/>
    </location>
    <ligand>
        <name>a divalent metal cation</name>
        <dbReference type="ChEBI" id="CHEBI:60240"/>
        <label>2</label>
    </ligand>
</feature>
<feature type="binding site" evidence="4">
    <location>
        <position position="201"/>
    </location>
    <ligand>
        <name>a divalent metal cation</name>
        <dbReference type="ChEBI" id="CHEBI:60240"/>
        <label>1</label>
    </ligand>
</feature>
<dbReference type="RefSeq" id="WP_127694378.1">
    <property type="nucleotide sequence ID" value="NZ_SACQ01000005.1"/>
</dbReference>
<dbReference type="InterPro" id="IPR018228">
    <property type="entry name" value="DNase_TatD-rel_CS"/>
</dbReference>
<accession>A0A437Q6N6</accession>
<dbReference type="GO" id="GO:0005829">
    <property type="term" value="C:cytosol"/>
    <property type="evidence" value="ECO:0007669"/>
    <property type="project" value="TreeGrafter"/>
</dbReference>
<feature type="binding site" evidence="4">
    <location>
        <position position="127"/>
    </location>
    <ligand>
        <name>a divalent metal cation</name>
        <dbReference type="ChEBI" id="CHEBI:60240"/>
        <label>2</label>
    </ligand>
</feature>
<evidence type="ECO:0000256" key="4">
    <source>
        <dbReference type="PIRSR" id="PIRSR005902-1"/>
    </source>
</evidence>
<comment type="similarity">
    <text evidence="1">Belongs to the metallo-dependent hydrolases superfamily. TatD-type hydrolase family.</text>
</comment>
<dbReference type="GO" id="GO:0016788">
    <property type="term" value="F:hydrolase activity, acting on ester bonds"/>
    <property type="evidence" value="ECO:0007669"/>
    <property type="project" value="InterPro"/>
</dbReference>
<organism evidence="5 6">
    <name type="scientific">Neptunomonas marina</name>
    <dbReference type="NCBI Taxonomy" id="1815562"/>
    <lineage>
        <taxon>Bacteria</taxon>
        <taxon>Pseudomonadati</taxon>
        <taxon>Pseudomonadota</taxon>
        <taxon>Gammaproteobacteria</taxon>
        <taxon>Oceanospirillales</taxon>
        <taxon>Oceanospirillaceae</taxon>
        <taxon>Neptunomonas</taxon>
    </lineage>
</organism>
<feature type="binding site" evidence="4">
    <location>
        <position position="91"/>
    </location>
    <ligand>
        <name>a divalent metal cation</name>
        <dbReference type="ChEBI" id="CHEBI:60240"/>
        <label>1</label>
    </ligand>
</feature>
<dbReference type="PANTHER" id="PTHR46124">
    <property type="entry name" value="D-AMINOACYL-TRNA DEACYLASE"/>
    <property type="match status" value="1"/>
</dbReference>
<dbReference type="PROSITE" id="PS01137">
    <property type="entry name" value="TATD_1"/>
    <property type="match status" value="1"/>
</dbReference>
<evidence type="ECO:0000256" key="2">
    <source>
        <dbReference type="ARBA" id="ARBA00022723"/>
    </source>
</evidence>
<dbReference type="Proteomes" id="UP000282818">
    <property type="component" value="Unassembled WGS sequence"/>
</dbReference>
<dbReference type="CDD" id="cd01310">
    <property type="entry name" value="TatD_DNAse"/>
    <property type="match status" value="1"/>
</dbReference>
<reference evidence="5 6" key="1">
    <citation type="submission" date="2019-01" db="EMBL/GenBank/DDBJ databases">
        <authorList>
            <person name="Chen W.-M."/>
        </authorList>
    </citation>
    <scope>NUCLEOTIDE SEQUENCE [LARGE SCALE GENOMIC DNA]</scope>
    <source>
        <strain evidence="5 6">HPM-16</strain>
    </source>
</reference>
<dbReference type="PIRSF" id="PIRSF005902">
    <property type="entry name" value="DNase_TatD"/>
    <property type="match status" value="1"/>
</dbReference>
<dbReference type="InterPro" id="IPR001130">
    <property type="entry name" value="TatD-like"/>
</dbReference>
<dbReference type="PANTHER" id="PTHR46124:SF3">
    <property type="entry name" value="HYDROLASE"/>
    <property type="match status" value="1"/>
</dbReference>
<dbReference type="Gene3D" id="3.20.20.140">
    <property type="entry name" value="Metal-dependent hydrolases"/>
    <property type="match status" value="1"/>
</dbReference>
<keyword evidence="3" id="KW-0378">Hydrolase</keyword>
<evidence type="ECO:0000256" key="3">
    <source>
        <dbReference type="ARBA" id="ARBA00022801"/>
    </source>
</evidence>
<sequence length="257" mass="27650">MLVDTHCHLDFPILADQIGAVVARAQQCGVTRFVVPAVAAEHFERVVTLASHHAFGFALGLHPCFLSEHSATSLEVLEQALQTYQPLAVGEIGLDFYHGLDTSEQQLALFKAQLRLAKRFELPVILHVRKAHDQVLKVLRELQFQQGGVVHAFSGSAAQAERYIGFGFKLGVGGVISHERAMRVKKLFAALPLDALVLETDAPDMPLQGAQGKPNGPAAVARVAQLLADLQGVSVEEVAQRTTANALALFPGLPTTS</sequence>
<evidence type="ECO:0000256" key="1">
    <source>
        <dbReference type="ARBA" id="ARBA00009275"/>
    </source>
</evidence>
<name>A0A437Q6N6_9GAMM</name>
<dbReference type="AlphaFoldDB" id="A0A437Q6N6"/>
<feature type="binding site" evidence="4">
    <location>
        <position position="6"/>
    </location>
    <ligand>
        <name>a divalent metal cation</name>
        <dbReference type="ChEBI" id="CHEBI:60240"/>
        <label>1</label>
    </ligand>
</feature>
<dbReference type="FunFam" id="3.20.20.140:FF:000005">
    <property type="entry name" value="TatD family hydrolase"/>
    <property type="match status" value="1"/>
</dbReference>
<protein>
    <submittedName>
        <fullName evidence="5">TatD family deoxyribonuclease</fullName>
    </submittedName>
</protein>
<dbReference type="Pfam" id="PF01026">
    <property type="entry name" value="TatD_DNase"/>
    <property type="match status" value="1"/>
</dbReference>
<feature type="binding site" evidence="4">
    <location>
        <position position="8"/>
    </location>
    <ligand>
        <name>a divalent metal cation</name>
        <dbReference type="ChEBI" id="CHEBI:60240"/>
        <label>1</label>
    </ligand>
</feature>
<proteinExistence type="inferred from homology"/>
<comment type="caution">
    <text evidence="5">The sequence shown here is derived from an EMBL/GenBank/DDBJ whole genome shotgun (WGS) entry which is preliminary data.</text>
</comment>
<dbReference type="PROSITE" id="PS01090">
    <property type="entry name" value="TATD_2"/>
    <property type="match status" value="1"/>
</dbReference>
<dbReference type="SUPFAM" id="SSF51556">
    <property type="entry name" value="Metallo-dependent hydrolases"/>
    <property type="match status" value="1"/>
</dbReference>
<dbReference type="EMBL" id="SACQ01000005">
    <property type="protein sequence ID" value="RVU30182.1"/>
    <property type="molecule type" value="Genomic_DNA"/>
</dbReference>
<dbReference type="GO" id="GO:0046872">
    <property type="term" value="F:metal ion binding"/>
    <property type="evidence" value="ECO:0007669"/>
    <property type="project" value="UniProtKB-KW"/>
</dbReference>
<evidence type="ECO:0000313" key="5">
    <source>
        <dbReference type="EMBL" id="RVU30182.1"/>
    </source>
</evidence>